<feature type="region of interest" description="Disordered" evidence="3">
    <location>
        <begin position="554"/>
        <end position="574"/>
    </location>
</feature>
<comment type="caution">
    <text evidence="5">The sequence shown here is derived from an EMBL/GenBank/DDBJ whole genome shotgun (WGS) entry which is preliminary data.</text>
</comment>
<reference evidence="5 6" key="1">
    <citation type="journal article" date="2021" name="bioRxiv">
        <title>Chromosome-scale and haplotype-resolved genome assembly of a tetraploid potato cultivar.</title>
        <authorList>
            <person name="Sun H."/>
            <person name="Jiao W.-B."/>
            <person name="Krause K."/>
            <person name="Campoy J.A."/>
            <person name="Goel M."/>
            <person name="Folz-Donahue K."/>
            <person name="Kukat C."/>
            <person name="Huettel B."/>
            <person name="Schneeberger K."/>
        </authorList>
    </citation>
    <scope>NUCLEOTIDE SEQUENCE [LARGE SCALE GENOMIC DNA]</scope>
    <source>
        <strain evidence="5">SolTubOtavaFocal</strain>
        <tissue evidence="5">Leaves</tissue>
    </source>
</reference>
<organism evidence="5 6">
    <name type="scientific">Solanum tuberosum</name>
    <name type="common">Potato</name>
    <dbReference type="NCBI Taxonomy" id="4113"/>
    <lineage>
        <taxon>Eukaryota</taxon>
        <taxon>Viridiplantae</taxon>
        <taxon>Streptophyta</taxon>
        <taxon>Embryophyta</taxon>
        <taxon>Tracheophyta</taxon>
        <taxon>Spermatophyta</taxon>
        <taxon>Magnoliopsida</taxon>
        <taxon>eudicotyledons</taxon>
        <taxon>Gunneridae</taxon>
        <taxon>Pentapetalae</taxon>
        <taxon>asterids</taxon>
        <taxon>lamiids</taxon>
        <taxon>Solanales</taxon>
        <taxon>Solanaceae</taxon>
        <taxon>Solanoideae</taxon>
        <taxon>Solaneae</taxon>
        <taxon>Solanum</taxon>
    </lineage>
</organism>
<name>A0ABQ7ULZ3_SOLTU</name>
<feature type="compositionally biased region" description="Low complexity" evidence="3">
    <location>
        <begin position="517"/>
        <end position="531"/>
    </location>
</feature>
<dbReference type="Gene3D" id="3.30.40.10">
    <property type="entry name" value="Zinc/RING finger domain, C3HC4 (zinc finger)"/>
    <property type="match status" value="1"/>
</dbReference>
<dbReference type="InterPro" id="IPR001841">
    <property type="entry name" value="Znf_RING"/>
</dbReference>
<dbReference type="CDD" id="cd23128">
    <property type="entry name" value="RING-HC_MIP1-like"/>
    <property type="match status" value="1"/>
</dbReference>
<keyword evidence="2" id="KW-0175">Coiled coil</keyword>
<keyword evidence="1" id="KW-0862">Zinc</keyword>
<feature type="region of interest" description="Disordered" evidence="3">
    <location>
        <begin position="774"/>
        <end position="807"/>
    </location>
</feature>
<evidence type="ECO:0000313" key="6">
    <source>
        <dbReference type="Proteomes" id="UP000826656"/>
    </source>
</evidence>
<accession>A0ABQ7ULZ3</accession>
<protein>
    <recommendedName>
        <fullName evidence="4">RING-type domain-containing protein</fullName>
    </recommendedName>
</protein>
<dbReference type="InterPro" id="IPR013083">
    <property type="entry name" value="Znf_RING/FYVE/PHD"/>
</dbReference>
<dbReference type="PROSITE" id="PS50089">
    <property type="entry name" value="ZF_RING_2"/>
    <property type="match status" value="1"/>
</dbReference>
<gene>
    <name evidence="5" type="ORF">KY290_029882</name>
</gene>
<evidence type="ECO:0000259" key="4">
    <source>
        <dbReference type="PROSITE" id="PS50089"/>
    </source>
</evidence>
<dbReference type="Pfam" id="PF13920">
    <property type="entry name" value="zf-C3HC4_3"/>
    <property type="match status" value="1"/>
</dbReference>
<dbReference type="PANTHER" id="PTHR46405">
    <property type="entry name" value="OS05G0141500 PROTEIN"/>
    <property type="match status" value="1"/>
</dbReference>
<dbReference type="PANTHER" id="PTHR46405:SF11">
    <property type="entry name" value="E3 UBIQUITIN-PROTEIN LIGASE RF298 ISOFORM X1"/>
    <property type="match status" value="1"/>
</dbReference>
<keyword evidence="1" id="KW-0863">Zinc-finger</keyword>
<evidence type="ECO:0000256" key="1">
    <source>
        <dbReference type="PROSITE-ProRule" id="PRU00175"/>
    </source>
</evidence>
<feature type="region of interest" description="Disordered" evidence="3">
    <location>
        <begin position="487"/>
        <end position="536"/>
    </location>
</feature>
<feature type="compositionally biased region" description="Basic and acidic residues" evidence="3">
    <location>
        <begin position="775"/>
        <end position="784"/>
    </location>
</feature>
<feature type="compositionally biased region" description="Basic and acidic residues" evidence="3">
    <location>
        <begin position="792"/>
        <end position="807"/>
    </location>
</feature>
<evidence type="ECO:0000313" key="5">
    <source>
        <dbReference type="EMBL" id="KAH0750650.1"/>
    </source>
</evidence>
<evidence type="ECO:0000256" key="2">
    <source>
        <dbReference type="SAM" id="Coils"/>
    </source>
</evidence>
<dbReference type="Proteomes" id="UP000826656">
    <property type="component" value="Unassembled WGS sequence"/>
</dbReference>
<proteinExistence type="predicted"/>
<dbReference type="InterPro" id="IPR046934">
    <property type="entry name" value="PIR2-like"/>
</dbReference>
<dbReference type="EMBL" id="JAIVGD010000019">
    <property type="protein sequence ID" value="KAH0750650.1"/>
    <property type="molecule type" value="Genomic_DNA"/>
</dbReference>
<dbReference type="SUPFAM" id="SSF57850">
    <property type="entry name" value="RING/U-box"/>
    <property type="match status" value="1"/>
</dbReference>
<dbReference type="InterPro" id="IPR046527">
    <property type="entry name" value="PIR2-like_helical"/>
</dbReference>
<feature type="domain" description="RING-type" evidence="4">
    <location>
        <begin position="883"/>
        <end position="923"/>
    </location>
</feature>
<keyword evidence="6" id="KW-1185">Reference proteome</keyword>
<feature type="coiled-coil region" evidence="2">
    <location>
        <begin position="635"/>
        <end position="711"/>
    </location>
</feature>
<sequence>MERHNDLTLVKENQRQRVKLTHNPTRLQTALMDKHSKDTLVLLHSIAYQEQKEIEFTSFEIFLLEQHLSSPVLCYRDKDTSNRITAEHLIIIEKIMNVGDQNSSDGANEKSLVISAQEKGSRNKRKFLSEFPLDVPIDTPVLSLTEFPRYELLEEKLLSTPNEVSSLEGRCHQSNEKQGVETLQQADWDDTIACQLMELLFHNLSATFQSAIKRIVECGYSEEIAERVLLRSGLYHGSKDAVSTIVDGALALLSREKELDTSTSLIFEDLNSLVEYTMLEMICVLREVKPDFTVAEAMWCLLICDLNLLHACSIERDLQVDSCSSESPRKSSSGSKLTQPKEAFVVSQLGLDKLQLSKPSMPIAKSLQSEIPCDDPVAQFAQLSNSIYSHLHGVEITANRSSARLPVVKSKSAGVSGESVLSITKAAILEEKCGAGRRGSSLNSKKDMLRQKTFHFEKSYKGRMGKGSFKAKLTTWSSMVLDKTLNSESRSSGLGMKSTNSKVTTTVKSNGPLAVGSSHSSSTSPSIAPSSETATVPATQDTVCALPAVNTNIAASRTPDPKSSSNTPGSTPALPKVLDYYAGIPYDDSLEKHVPQNEKDKIVLLRIARIQTLQKELQGWTDWANEKVMQAARRLGKDQGELKMLKQEKEEAEKLQKEKQIVEENNMKRLSEMEYALSNASGQSKMADSTLHRLKEENVSLKKEMDAATLAALESATNFHQAVAREQEILKKCQAWEMEKGSLQDNFSTLKREAVHFEQELERAKTRQNQLKVLSEQEEREKRRVLQQADSLKAEREKRGVQSKMEEDNIREKAERNMQKCKEDIRKLESEISLLRFQSEGSKIEALRRGINNTRPQSPKLTKSLAVFEENLGSGSVKIERECVMCLSEEMTVVFLPCAHQVLCAQCNVLHEKQGMNDCPSCRTPIKKRINVQFARSSRS</sequence>
<feature type="compositionally biased region" description="Low complexity" evidence="3">
    <location>
        <begin position="497"/>
        <end position="510"/>
    </location>
</feature>
<dbReference type="Pfam" id="PF20235">
    <property type="entry name" value="PIR2-like_helical"/>
    <property type="match status" value="1"/>
</dbReference>
<feature type="compositionally biased region" description="Polar residues" evidence="3">
    <location>
        <begin position="554"/>
        <end position="570"/>
    </location>
</feature>
<evidence type="ECO:0000256" key="3">
    <source>
        <dbReference type="SAM" id="MobiDB-lite"/>
    </source>
</evidence>
<keyword evidence="1" id="KW-0479">Metal-binding</keyword>